<protein>
    <submittedName>
        <fullName evidence="1">Uncharacterized protein</fullName>
    </submittedName>
</protein>
<dbReference type="EMBL" id="QGNW01000031">
    <property type="protein sequence ID" value="RVX11331.1"/>
    <property type="molecule type" value="Genomic_DNA"/>
</dbReference>
<comment type="caution">
    <text evidence="1">The sequence shown here is derived from an EMBL/GenBank/DDBJ whole genome shotgun (WGS) entry which is preliminary data.</text>
</comment>
<name>A0A438JQV6_VITVI</name>
<proteinExistence type="predicted"/>
<gene>
    <name evidence="1" type="ORF">CK203_019617</name>
</gene>
<dbReference type="Proteomes" id="UP000288805">
    <property type="component" value="Unassembled WGS sequence"/>
</dbReference>
<evidence type="ECO:0000313" key="1">
    <source>
        <dbReference type="EMBL" id="RVX11331.1"/>
    </source>
</evidence>
<sequence length="448" mass="50422">MEGGLLTQLAPKLYPPMPPHFNMDLHCSYHQGPRHDTGHYASLRHAIQDLIDQGLFNLGLPSVTTNPLSAHSTHAVPPPLGGSHSGFSDFYPFSLILDWVPFELTPTTPLATHIVTQRESSSASTLVARPFDGAISHEVEEYYRHWISIWSLLASSSTHRDALIRLWPDYDLPPEGSNHTRPLYITVGCSGHRVPSVLLDNGSTFNVCPLATAIALGYAPLDFGPSTQTVRAYDSTKRESWADLGFIGSGLFHFPSSEVMSFDQHSSTVVLDMMREANYRYMARLHRERVRARLTYTPFDYPVRPYRMSLVDYFVRGSELGDETSGAPVSVMIAPSSQIEPTSYLFVPHDEYRDEMDMISMSQIAEMVQPELASSFDMFEGVTIEVAEEIQTVLAPELMEDVVVGDDMFEDTFSSIEGASDFVDHLFHLKFYRIHFRSDDVYDSHLWI</sequence>
<organism evidence="1 2">
    <name type="scientific">Vitis vinifera</name>
    <name type="common">Grape</name>
    <dbReference type="NCBI Taxonomy" id="29760"/>
    <lineage>
        <taxon>Eukaryota</taxon>
        <taxon>Viridiplantae</taxon>
        <taxon>Streptophyta</taxon>
        <taxon>Embryophyta</taxon>
        <taxon>Tracheophyta</taxon>
        <taxon>Spermatophyta</taxon>
        <taxon>Magnoliopsida</taxon>
        <taxon>eudicotyledons</taxon>
        <taxon>Gunneridae</taxon>
        <taxon>Pentapetalae</taxon>
        <taxon>rosids</taxon>
        <taxon>Vitales</taxon>
        <taxon>Vitaceae</taxon>
        <taxon>Viteae</taxon>
        <taxon>Vitis</taxon>
    </lineage>
</organism>
<dbReference type="AlphaFoldDB" id="A0A438JQV6"/>
<reference evidence="1 2" key="1">
    <citation type="journal article" date="2018" name="PLoS Genet.">
        <title>Population sequencing reveals clonal diversity and ancestral inbreeding in the grapevine cultivar Chardonnay.</title>
        <authorList>
            <person name="Roach M.J."/>
            <person name="Johnson D.L."/>
            <person name="Bohlmann J."/>
            <person name="van Vuuren H.J."/>
            <person name="Jones S.J."/>
            <person name="Pretorius I.S."/>
            <person name="Schmidt S.A."/>
            <person name="Borneman A.R."/>
        </authorList>
    </citation>
    <scope>NUCLEOTIDE SEQUENCE [LARGE SCALE GENOMIC DNA]</scope>
    <source>
        <strain evidence="2">cv. Chardonnay</strain>
        <tissue evidence="1">Leaf</tissue>
    </source>
</reference>
<evidence type="ECO:0000313" key="2">
    <source>
        <dbReference type="Proteomes" id="UP000288805"/>
    </source>
</evidence>
<accession>A0A438JQV6</accession>